<dbReference type="Gene3D" id="1.10.10.10">
    <property type="entry name" value="Winged helix-like DNA-binding domain superfamily/Winged helix DNA-binding domain"/>
    <property type="match status" value="1"/>
</dbReference>
<gene>
    <name evidence="5" type="ORF">JT362_27275</name>
</gene>
<dbReference type="PANTHER" id="PTHR33204:SF18">
    <property type="entry name" value="TRANSCRIPTIONAL REGULATORY PROTEIN"/>
    <property type="match status" value="1"/>
</dbReference>
<comment type="caution">
    <text evidence="5">The sequence shown here is derived from an EMBL/GenBank/DDBJ whole genome shotgun (WGS) entry which is preliminary data.</text>
</comment>
<evidence type="ECO:0000256" key="2">
    <source>
        <dbReference type="ARBA" id="ARBA00023125"/>
    </source>
</evidence>
<dbReference type="PROSITE" id="PS51118">
    <property type="entry name" value="HTH_HXLR"/>
    <property type="match status" value="1"/>
</dbReference>
<evidence type="ECO:0000313" key="6">
    <source>
        <dbReference type="Proteomes" id="UP001156441"/>
    </source>
</evidence>
<dbReference type="Proteomes" id="UP001156441">
    <property type="component" value="Unassembled WGS sequence"/>
</dbReference>
<dbReference type="InterPro" id="IPR036390">
    <property type="entry name" value="WH_DNA-bd_sf"/>
</dbReference>
<dbReference type="SUPFAM" id="SSF55718">
    <property type="entry name" value="SCP-like"/>
    <property type="match status" value="1"/>
</dbReference>
<keyword evidence="6" id="KW-1185">Reference proteome</keyword>
<organism evidence="5 6">
    <name type="scientific">Actinophytocola gossypii</name>
    <dbReference type="NCBI Taxonomy" id="2812003"/>
    <lineage>
        <taxon>Bacteria</taxon>
        <taxon>Bacillati</taxon>
        <taxon>Actinomycetota</taxon>
        <taxon>Actinomycetes</taxon>
        <taxon>Pseudonocardiales</taxon>
        <taxon>Pseudonocardiaceae</taxon>
    </lineage>
</organism>
<proteinExistence type="predicted"/>
<feature type="domain" description="HTH hxlR-type" evidence="4">
    <location>
        <begin position="44"/>
        <end position="142"/>
    </location>
</feature>
<keyword evidence="1" id="KW-0805">Transcription regulation</keyword>
<dbReference type="SUPFAM" id="SSF46785">
    <property type="entry name" value="Winged helix' DNA-binding domain"/>
    <property type="match status" value="1"/>
</dbReference>
<keyword evidence="2" id="KW-0238">DNA-binding</keyword>
<accession>A0ABT2JG44</accession>
<evidence type="ECO:0000256" key="3">
    <source>
        <dbReference type="ARBA" id="ARBA00023163"/>
    </source>
</evidence>
<protein>
    <submittedName>
        <fullName evidence="5">Transcriptional regulator</fullName>
    </submittedName>
</protein>
<dbReference type="InterPro" id="IPR002577">
    <property type="entry name" value="HTH_HxlR"/>
</dbReference>
<name>A0ABT2JG44_9PSEU</name>
<evidence type="ECO:0000256" key="1">
    <source>
        <dbReference type="ARBA" id="ARBA00023015"/>
    </source>
</evidence>
<dbReference type="RefSeq" id="WP_260194693.1">
    <property type="nucleotide sequence ID" value="NZ_JAFFZE010000022.1"/>
</dbReference>
<dbReference type="Gene3D" id="3.30.1050.10">
    <property type="entry name" value="SCP2 sterol-binding domain"/>
    <property type="match status" value="1"/>
</dbReference>
<evidence type="ECO:0000313" key="5">
    <source>
        <dbReference type="EMBL" id="MCT2586830.1"/>
    </source>
</evidence>
<dbReference type="InterPro" id="IPR036527">
    <property type="entry name" value="SCP2_sterol-bd_dom_sf"/>
</dbReference>
<dbReference type="InterPro" id="IPR036388">
    <property type="entry name" value="WH-like_DNA-bd_sf"/>
</dbReference>
<dbReference type="Pfam" id="PF01638">
    <property type="entry name" value="HxlR"/>
    <property type="match status" value="1"/>
</dbReference>
<evidence type="ECO:0000259" key="4">
    <source>
        <dbReference type="PROSITE" id="PS51118"/>
    </source>
</evidence>
<sequence length="256" mass="27611">MDEDGLTISGDQFSLTTTGAEPTQLEAVVAELQGVSRATYGQYCGLSRAAEMLGERWGMLIIRDLITRPKTVAQLHSGLPRISEKALTMRLREMVYSGVIRELDERATDGSTRYELTEYGRAAEDALLALGRWGAMSLASPRPEDIVTPDSLMVAIKATFKPRQAHGVHLKVELQLGAIVLHVKVDDGELTVGSGPLAGADAVINPGMLLKDLMTRDLDAEQALATGQVTVDGDPAAFLAFVDMFELPRLKAPVHA</sequence>
<dbReference type="EMBL" id="JAFFZE010000022">
    <property type="protein sequence ID" value="MCT2586830.1"/>
    <property type="molecule type" value="Genomic_DNA"/>
</dbReference>
<dbReference type="PANTHER" id="PTHR33204">
    <property type="entry name" value="TRANSCRIPTIONAL REGULATOR, MARR FAMILY"/>
    <property type="match status" value="1"/>
</dbReference>
<keyword evidence="3" id="KW-0804">Transcription</keyword>
<reference evidence="5 6" key="1">
    <citation type="submission" date="2021-02" db="EMBL/GenBank/DDBJ databases">
        <title>Actinophytocola xerophila sp. nov., isolated from soil of cotton cropping field.</title>
        <authorList>
            <person name="Huang R."/>
            <person name="Chen X."/>
            <person name="Ge X."/>
            <person name="Liu W."/>
        </authorList>
    </citation>
    <scope>NUCLEOTIDE SEQUENCE [LARGE SCALE GENOMIC DNA]</scope>
    <source>
        <strain evidence="5 6">S1-96</strain>
    </source>
</reference>